<dbReference type="GO" id="GO:0003677">
    <property type="term" value="F:DNA binding"/>
    <property type="evidence" value="ECO:0007669"/>
    <property type="project" value="UniProtKB-KW"/>
</dbReference>
<evidence type="ECO:0000256" key="4">
    <source>
        <dbReference type="ARBA" id="ARBA00022723"/>
    </source>
</evidence>
<dbReference type="GO" id="GO:0140993">
    <property type="term" value="F:histone modifying activity"/>
    <property type="evidence" value="ECO:0007669"/>
    <property type="project" value="UniProtKB-ARBA"/>
</dbReference>
<evidence type="ECO:0000256" key="2">
    <source>
        <dbReference type="ARBA" id="ARBA00007444"/>
    </source>
</evidence>
<dbReference type="SUPFAM" id="SSF54171">
    <property type="entry name" value="DNA-binding domain"/>
    <property type="match status" value="1"/>
</dbReference>
<dbReference type="PROSITE" id="PS01359">
    <property type="entry name" value="ZF_PHD_1"/>
    <property type="match status" value="2"/>
</dbReference>
<comment type="similarity">
    <text evidence="2">Belongs to the WAL family.</text>
</comment>
<dbReference type="GO" id="GO:0005634">
    <property type="term" value="C:nucleus"/>
    <property type="evidence" value="ECO:0007669"/>
    <property type="project" value="UniProtKB-SubCell"/>
</dbReference>
<accession>A0A5B6ZUU5</accession>
<organism evidence="18">
    <name type="scientific">Davidia involucrata</name>
    <name type="common">Dove tree</name>
    <dbReference type="NCBI Taxonomy" id="16924"/>
    <lineage>
        <taxon>Eukaryota</taxon>
        <taxon>Viridiplantae</taxon>
        <taxon>Streptophyta</taxon>
        <taxon>Embryophyta</taxon>
        <taxon>Tracheophyta</taxon>
        <taxon>Spermatophyta</taxon>
        <taxon>Magnoliopsida</taxon>
        <taxon>eudicotyledons</taxon>
        <taxon>Gunneridae</taxon>
        <taxon>Pentapetalae</taxon>
        <taxon>asterids</taxon>
        <taxon>Cornales</taxon>
        <taxon>Nyssaceae</taxon>
        <taxon>Davidia</taxon>
    </lineage>
</organism>
<dbReference type="Pfam" id="PF00628">
    <property type="entry name" value="PHD"/>
    <property type="match status" value="2"/>
</dbReference>
<keyword evidence="10" id="KW-0804">Transcription</keyword>
<dbReference type="InterPro" id="IPR019787">
    <property type="entry name" value="Znf_PHD-finger"/>
</dbReference>
<dbReference type="InterPro" id="IPR003889">
    <property type="entry name" value="FYrich_C"/>
</dbReference>
<dbReference type="PROSITE" id="PS51542">
    <property type="entry name" value="FYRN"/>
    <property type="match status" value="1"/>
</dbReference>
<dbReference type="Pfam" id="PF01429">
    <property type="entry name" value="MBD"/>
    <property type="match status" value="1"/>
</dbReference>
<dbReference type="Pfam" id="PF02791">
    <property type="entry name" value="DDT"/>
    <property type="match status" value="1"/>
</dbReference>
<reference evidence="18" key="1">
    <citation type="submission" date="2019-08" db="EMBL/GenBank/DDBJ databases">
        <title>Reference gene set and small RNA set construction with multiple tissues from Davidia involucrata Baill.</title>
        <authorList>
            <person name="Yang H."/>
            <person name="Zhou C."/>
            <person name="Li G."/>
            <person name="Wang J."/>
            <person name="Gao P."/>
            <person name="Wang M."/>
            <person name="Wang R."/>
            <person name="Zhao Y."/>
        </authorList>
    </citation>
    <scope>NUCLEOTIDE SEQUENCE</scope>
    <source>
        <tissue evidence="18">Mixed with DoveR01_LX</tissue>
    </source>
</reference>
<dbReference type="Pfam" id="PF15613">
    <property type="entry name" value="WSD"/>
    <property type="match status" value="1"/>
</dbReference>
<feature type="domain" description="Bromo" evidence="16">
    <location>
        <begin position="1174"/>
        <end position="1225"/>
    </location>
</feature>
<dbReference type="CDD" id="cd15489">
    <property type="entry name" value="PHD_SF"/>
    <property type="match status" value="1"/>
</dbReference>
<feature type="compositionally biased region" description="Polar residues" evidence="15">
    <location>
        <begin position="1"/>
        <end position="17"/>
    </location>
</feature>
<dbReference type="Pfam" id="PF00439">
    <property type="entry name" value="Bromodomain"/>
    <property type="match status" value="1"/>
</dbReference>
<evidence type="ECO:0000259" key="17">
    <source>
        <dbReference type="PROSITE" id="PS50016"/>
    </source>
</evidence>
<dbReference type="PROSITE" id="PS50014">
    <property type="entry name" value="BROMODOMAIN_2"/>
    <property type="match status" value="1"/>
</dbReference>
<feature type="compositionally biased region" description="Low complexity" evidence="15">
    <location>
        <begin position="1510"/>
        <end position="1527"/>
    </location>
</feature>
<dbReference type="SUPFAM" id="SSF57903">
    <property type="entry name" value="FYVE/PHD zinc finger"/>
    <property type="match status" value="2"/>
</dbReference>
<feature type="region of interest" description="Disordered" evidence="15">
    <location>
        <begin position="1805"/>
        <end position="1831"/>
    </location>
</feature>
<evidence type="ECO:0000256" key="6">
    <source>
        <dbReference type="ARBA" id="ARBA00022833"/>
    </source>
</evidence>
<name>A0A5B6ZUU5_DAVIN</name>
<dbReference type="GO" id="GO:0008734">
    <property type="term" value="F:L-aspartate oxidase activity"/>
    <property type="evidence" value="ECO:0007669"/>
    <property type="project" value="UniProtKB-EC"/>
</dbReference>
<feature type="domain" description="PHD-type" evidence="17">
    <location>
        <begin position="59"/>
        <end position="110"/>
    </location>
</feature>
<dbReference type="InterPro" id="IPR019786">
    <property type="entry name" value="Zinc_finger_PHD-type_CS"/>
</dbReference>
<keyword evidence="11" id="KW-0539">Nucleus</keyword>
<evidence type="ECO:0000256" key="9">
    <source>
        <dbReference type="ARBA" id="ARBA00023125"/>
    </source>
</evidence>
<feature type="compositionally biased region" description="Basic and acidic residues" evidence="15">
    <location>
        <begin position="1806"/>
        <end position="1819"/>
    </location>
</feature>
<dbReference type="Pfam" id="PF15612">
    <property type="entry name" value="WHIM1"/>
    <property type="match status" value="1"/>
</dbReference>
<evidence type="ECO:0000256" key="14">
    <source>
        <dbReference type="SAM" id="Coils"/>
    </source>
</evidence>
<dbReference type="InterPro" id="IPR003888">
    <property type="entry name" value="FYrich_N"/>
</dbReference>
<keyword evidence="6" id="KW-0862">Zinc</keyword>
<dbReference type="GO" id="GO:0016740">
    <property type="term" value="F:transferase activity"/>
    <property type="evidence" value="ECO:0007669"/>
    <property type="project" value="UniProtKB-KW"/>
</dbReference>
<evidence type="ECO:0000256" key="1">
    <source>
        <dbReference type="ARBA" id="ARBA00004123"/>
    </source>
</evidence>
<dbReference type="GO" id="GO:0008270">
    <property type="term" value="F:zinc ion binding"/>
    <property type="evidence" value="ECO:0007669"/>
    <property type="project" value="UniProtKB-KW"/>
</dbReference>
<evidence type="ECO:0000256" key="5">
    <source>
        <dbReference type="ARBA" id="ARBA00022771"/>
    </source>
</evidence>
<dbReference type="Pfam" id="PF05965">
    <property type="entry name" value="FYRC"/>
    <property type="match status" value="1"/>
</dbReference>
<dbReference type="PANTHER" id="PTHR47162">
    <property type="entry name" value="OS02G0192300 PROTEIN"/>
    <property type="match status" value="1"/>
</dbReference>
<dbReference type="InterPro" id="IPR028941">
    <property type="entry name" value="WHIM2_dom"/>
</dbReference>
<keyword evidence="5 13" id="KW-0863">Zinc-finger</keyword>
<gene>
    <name evidence="18" type="ORF">Din_016769</name>
</gene>
<dbReference type="InterPro" id="IPR016177">
    <property type="entry name" value="DNA-bd_dom_sf"/>
</dbReference>
<feature type="region of interest" description="Disordered" evidence="15">
    <location>
        <begin position="339"/>
        <end position="359"/>
    </location>
</feature>
<keyword evidence="9" id="KW-0238">DNA-binding</keyword>
<evidence type="ECO:0000256" key="11">
    <source>
        <dbReference type="ARBA" id="ARBA00023242"/>
    </source>
</evidence>
<keyword evidence="7" id="KW-0805">Transcription regulation</keyword>
<feature type="region of interest" description="Disordered" evidence="15">
    <location>
        <begin position="2246"/>
        <end position="2297"/>
    </location>
</feature>
<dbReference type="PANTHER" id="PTHR47162:SF10">
    <property type="entry name" value="METHYL-CPG-BINDING DOMAIN-CONTAINING PROTEIN 9 ISOFORM X1"/>
    <property type="match status" value="1"/>
</dbReference>
<dbReference type="InterPro" id="IPR028942">
    <property type="entry name" value="WHIM1_dom"/>
</dbReference>
<dbReference type="CDD" id="cd15519">
    <property type="entry name" value="PHD1_Lid2p_like"/>
    <property type="match status" value="1"/>
</dbReference>
<dbReference type="Gene3D" id="1.20.920.10">
    <property type="entry name" value="Bromodomain-like"/>
    <property type="match status" value="1"/>
</dbReference>
<dbReference type="PROSITE" id="PS50016">
    <property type="entry name" value="ZF_PHD_2"/>
    <property type="match status" value="2"/>
</dbReference>
<evidence type="ECO:0000256" key="3">
    <source>
        <dbReference type="ARBA" id="ARBA00022679"/>
    </source>
</evidence>
<proteinExistence type="inferred from homology"/>
<evidence type="ECO:0000256" key="7">
    <source>
        <dbReference type="ARBA" id="ARBA00023015"/>
    </source>
</evidence>
<dbReference type="GO" id="GO:0000785">
    <property type="term" value="C:chromatin"/>
    <property type="evidence" value="ECO:0007669"/>
    <property type="project" value="UniProtKB-ARBA"/>
</dbReference>
<evidence type="ECO:0000259" key="16">
    <source>
        <dbReference type="PROSITE" id="PS50014"/>
    </source>
</evidence>
<dbReference type="InterPro" id="IPR001487">
    <property type="entry name" value="Bromodomain"/>
</dbReference>
<dbReference type="Gene3D" id="3.30.40.10">
    <property type="entry name" value="Zinc/RING finger domain, C3HC4 (zinc finger)"/>
    <property type="match status" value="2"/>
</dbReference>
<keyword evidence="14" id="KW-0175">Coiled coil</keyword>
<dbReference type="Gene3D" id="3.30.160.360">
    <property type="match status" value="1"/>
</dbReference>
<dbReference type="InterPro" id="IPR036427">
    <property type="entry name" value="Bromodomain-like_sf"/>
</dbReference>
<keyword evidence="3" id="KW-0808">Transferase</keyword>
<keyword evidence="4" id="KW-0479">Metal-binding</keyword>
<dbReference type="SMART" id="SM00249">
    <property type="entry name" value="PHD"/>
    <property type="match status" value="2"/>
</dbReference>
<evidence type="ECO:0000256" key="10">
    <source>
        <dbReference type="ARBA" id="ARBA00023163"/>
    </source>
</evidence>
<feature type="region of interest" description="Disordered" evidence="15">
    <location>
        <begin position="1500"/>
        <end position="1527"/>
    </location>
</feature>
<keyword evidence="18" id="KW-0560">Oxidoreductase</keyword>
<dbReference type="GO" id="GO:0048731">
    <property type="term" value="P:system development"/>
    <property type="evidence" value="ECO:0007669"/>
    <property type="project" value="UniProtKB-ARBA"/>
</dbReference>
<dbReference type="EC" id="1.4.3.16" evidence="18"/>
<feature type="compositionally biased region" description="Polar residues" evidence="15">
    <location>
        <begin position="1569"/>
        <end position="1589"/>
    </location>
</feature>
<sequence>MDSDNSPKPATNAQPGSRSLPFEIDLNETPLCSPRETLAAADFAPETTKNGVFSGEVRRIVCGSCGKPAAEVEGDMLVCSECERGFHMRCLGTKEHQKPREWKCFKCLLSNGSERLRGGVGLLDINASPPREAEGEGFFGDSQNSEHGVLARVAEQNVDKVHTVHDTSFIDHSFNAPVTNSNLLFVGNGFNLQKASRSVTHISKSGFEDIVHHRMNFNRTSKETDVTSMFEGKLWASRYTPQTFVPQNPSEVYLQALREYICERRGVLGDGWHVEFIYCQNRCKTFAVYCAPDGSRFESMPDVAHHLGLLSNCHSLETEERSDEFALVQKGLHLNRRRKESSRFSRTNNHRDIQNSRRSSFSVNFSSGIEIMDNQAGKLKTSGSIMEADSVEQFQDGLPVQFEDFFVLSVGKVDPRPSYHKANQIWPVGYKSSWHDKITGSLFVCYVSDGGDSGPTFKVRRCPCSTLPIPDGSTVLSRQKYGPCEGKDKMEKDDLATVGDDENMDIQMILAEYSPPHLNYDMSSCIGKNANEDCEFHKANSLTTAPSSLPRRYGNVIPDNLRLGDIIGEFLVEGRSSSSVWEMVSQTLLRACHEVYKQTGVLQFCCKHVVDGVNVKAMDILDSLSKFCYLSSPIDIPHLIQSDDEFYTSCKMLEKWLQQDRFGLDVEFVQEIIEQLPGVHACSEYNFLNKRGHISSLQTVGSGFLLAKRKIDEQSGEEAGGLFNSCKRPRKQVVECSEMEDSCPVGKPLSSNSKLPEFLVGDILQAWEFLCRFSEVLGLEGPFPFQELECELIDPWLDGRNLLEKDGNKIPAGGGVTLCKSKGVDDHALYPSSSTASTVPSENPCAFISMETVSMREDAQARLVSHTCIRYTGAALTKAHSSLLNVLVGELLSKVAAYVDPNFDAGESKSRRGRKKDAENSITARKTKPDMLPINELTWPELARRYILAVLSMEGNLDSAEITCRESGEVFHCLQGDGGTLCGSLTGVAGMEADALLLAEAIKKIFGSVKSKSDVVSIDRKKSDAVGASEMIKVDDSEIPEWVQALEPVRKLPTNVGARIRRCVYDALEKNPPEWAKKKLEHSISKEVYKGNASGPTKRAVISLLADVSCEIPRHKPDKKEKGKSVNTTDLIMKKCRIVLRRAAAADEEKVFCNLLGRTVLNPNDNDDEGLLGYPAMVSRPLDFRTIDLRLAAGAYCGSHEAFLEDVREVWHNIHTAYGDRSDFIDLAETLSQNFEALYEKEVLALAQKLLESANSNCLSDEAKKEMEDMLVCASERSLPKAPWDDGVCKVCGVDKDDDNVLLCDTCDSEYHTYCLNPPLARIPEGNWYCPSCVSGRFMSQGVSCGTQAISRCQKKRDQGEFAHNFLEALARLANTMELKEYWEFSVEERILLIKFVCDEALNLAIIRDHLDRCASTSADLQQKLRPLSSEWKNLKIREEILATNLAKVNGNVHDGVGELGSDGFASANDDNLKGQLPNGSNYISSFSGNFVQLEHGLQRNGRNDHSKQPCRSFSKSSSEKPCTSSRNQIFRVSDTVGQLQYQQPVKDQSLVSENLFCHTCPNELPESISQQQKNDLSGEKSWSNFSTRQELRRGSSKDSMLTTSQDLQGHISYDTISTHVAELTPFMHVNSEHLLHGHHSSVQDDANVSHAYNLEMNSLKNEISVLQDSIARLESELQKISVRKEYLGRDSAGRLYWVFWRPGTCPRFVVNGSMTKRQSKVKEHGNQNNATSRNLFSYGIENPFCSRGLDVSNLYEYEQNDSVPICTWVSYQSDAEIESLIGWLRDSDARERELKESILNWQRNKSKESDNAENHVQNEKQTSLLKPSDTGKTVESSFLVTKAVTALEKKYGPCLELEATDIPKKRGRKAKVIYEGRLHRCECLEPIWPSRHHCLSCHRTFSTSEELEGHNDGMCSRGSPVPQNSKVAKDSLKRKQMMRTETSLEKHSDDMGIVRASKSDEHELGSNLIQFQKESECPFDFEEISAKFVTPSSLKEMVRNIGLIGSNGIPSFVPSISPYLGDPALTLGPSRQNGVNTGERSTNLENHLQQSIEGTNIIAGMSCDNISSNLPRCAENGIDVKASNNEILKSNCMNKRDQFSSIKNKSPGLGVGKCCIIRESSLRPLVGRVAQILQRLKINLLDMDAALPEEALRPSMAHLERRFAWRAFVKSAQSIYEMVQATIILENMIKSVYLKNDWWYWSSLSAAAKISTLTALALRIYTLDAAIFYGKPLHSLDSTEILKPGCKSEKELPPNSHPTNNVKPGSPPIQKSLNSDLTENSKLKSRASKRRKDSGG</sequence>
<feature type="region of interest" description="Disordered" evidence="15">
    <location>
        <begin position="1909"/>
        <end position="1948"/>
    </location>
</feature>
<dbReference type="InterPro" id="IPR001965">
    <property type="entry name" value="Znf_PHD"/>
</dbReference>
<evidence type="ECO:0000256" key="13">
    <source>
        <dbReference type="PROSITE-ProRule" id="PRU00146"/>
    </source>
</evidence>
<dbReference type="InterPro" id="IPR001739">
    <property type="entry name" value="Methyl_CpG_DNA-bd"/>
</dbReference>
<dbReference type="InterPro" id="IPR013083">
    <property type="entry name" value="Znf_RING/FYVE/PHD"/>
</dbReference>
<feature type="compositionally biased region" description="Basic residues" evidence="15">
    <location>
        <begin position="2284"/>
        <end position="2297"/>
    </location>
</feature>
<feature type="compositionally biased region" description="Polar residues" evidence="15">
    <location>
        <begin position="1820"/>
        <end position="1831"/>
    </location>
</feature>
<protein>
    <submittedName>
        <fullName evidence="18">Putative methyl-CpG-binding domain-containing protein 9</fullName>
        <ecNumber evidence="18">1.4.3.16</ecNumber>
    </submittedName>
</protein>
<feature type="region of interest" description="Disordered" evidence="15">
    <location>
        <begin position="1"/>
        <end position="21"/>
    </location>
</feature>
<dbReference type="PROSITE" id="PS51543">
    <property type="entry name" value="FYRC"/>
    <property type="match status" value="1"/>
</dbReference>
<dbReference type="EMBL" id="GHES01016769">
    <property type="protein sequence ID" value="MPA47328.1"/>
    <property type="molecule type" value="Transcribed_RNA"/>
</dbReference>
<evidence type="ECO:0000256" key="12">
    <source>
        <dbReference type="PROSITE-ProRule" id="PRU00035"/>
    </source>
</evidence>
<evidence type="ECO:0000313" key="18">
    <source>
        <dbReference type="EMBL" id="MPA47328.1"/>
    </source>
</evidence>
<feature type="domain" description="PHD-type" evidence="17">
    <location>
        <begin position="1286"/>
        <end position="1336"/>
    </location>
</feature>
<feature type="compositionally biased region" description="Polar residues" evidence="15">
    <location>
        <begin position="2258"/>
        <end position="2281"/>
    </location>
</feature>
<keyword evidence="8 12" id="KW-0103">Bromodomain</keyword>
<dbReference type="InterPro" id="IPR011011">
    <property type="entry name" value="Znf_FYVE_PHD"/>
</dbReference>
<dbReference type="InterPro" id="IPR018501">
    <property type="entry name" value="DDT_dom"/>
</dbReference>
<evidence type="ECO:0000256" key="15">
    <source>
        <dbReference type="SAM" id="MobiDB-lite"/>
    </source>
</evidence>
<dbReference type="SUPFAM" id="SSF47370">
    <property type="entry name" value="Bromodomain"/>
    <property type="match status" value="1"/>
</dbReference>
<dbReference type="SMART" id="SM00297">
    <property type="entry name" value="BROMO"/>
    <property type="match status" value="1"/>
</dbReference>
<feature type="region of interest" description="Disordered" evidence="15">
    <location>
        <begin position="1569"/>
        <end position="1603"/>
    </location>
</feature>
<comment type="subcellular location">
    <subcellularLocation>
        <location evidence="1">Nucleus</location>
    </subcellularLocation>
</comment>
<evidence type="ECO:0000256" key="8">
    <source>
        <dbReference type="ARBA" id="ARBA00023117"/>
    </source>
</evidence>
<feature type="coiled-coil region" evidence="14">
    <location>
        <begin position="1657"/>
        <end position="1684"/>
    </location>
</feature>